<keyword evidence="3" id="KW-1185">Reference proteome</keyword>
<name>A0A1Y2ELE2_9PEZI</name>
<evidence type="ECO:0008006" key="4">
    <source>
        <dbReference type="Google" id="ProtNLM"/>
    </source>
</evidence>
<feature type="chain" id="PRO_5012802019" description="Secreted protein" evidence="1">
    <location>
        <begin position="19"/>
        <end position="143"/>
    </location>
</feature>
<dbReference type="AlphaFoldDB" id="A0A1Y2ELE2"/>
<evidence type="ECO:0000256" key="1">
    <source>
        <dbReference type="SAM" id="SignalP"/>
    </source>
</evidence>
<feature type="signal peptide" evidence="1">
    <location>
        <begin position="1"/>
        <end position="18"/>
    </location>
</feature>
<proteinExistence type="predicted"/>
<reference evidence="2 3" key="1">
    <citation type="submission" date="2016-07" db="EMBL/GenBank/DDBJ databases">
        <title>Pervasive Adenine N6-methylation of Active Genes in Fungi.</title>
        <authorList>
            <consortium name="DOE Joint Genome Institute"/>
            <person name="Mondo S.J."/>
            <person name="Dannebaum R.O."/>
            <person name="Kuo R.C."/>
            <person name="Labutti K."/>
            <person name="Haridas S."/>
            <person name="Kuo A."/>
            <person name="Salamov A."/>
            <person name="Ahrendt S.R."/>
            <person name="Lipzen A."/>
            <person name="Sullivan W."/>
            <person name="Andreopoulos W.B."/>
            <person name="Clum A."/>
            <person name="Lindquist E."/>
            <person name="Daum C."/>
            <person name="Ramamoorthy G.K."/>
            <person name="Gryganskyi A."/>
            <person name="Culley D."/>
            <person name="Magnuson J.K."/>
            <person name="James T.Y."/>
            <person name="O'Malley M.A."/>
            <person name="Stajich J.E."/>
            <person name="Spatafora J.W."/>
            <person name="Visel A."/>
            <person name="Grigoriev I.V."/>
        </authorList>
    </citation>
    <scope>NUCLEOTIDE SEQUENCE [LARGE SCALE GENOMIC DNA]</scope>
    <source>
        <strain evidence="2 3">CBS 129021</strain>
    </source>
</reference>
<gene>
    <name evidence="2" type="ORF">BCR38DRAFT_17523</name>
</gene>
<evidence type="ECO:0000313" key="3">
    <source>
        <dbReference type="Proteomes" id="UP000193689"/>
    </source>
</evidence>
<keyword evidence="1" id="KW-0732">Signal</keyword>
<dbReference type="InParanoid" id="A0A1Y2ELE2"/>
<dbReference type="Proteomes" id="UP000193689">
    <property type="component" value="Unassembled WGS sequence"/>
</dbReference>
<accession>A0A1Y2ELE2</accession>
<sequence length="143" mass="16281">MCLFSFLLHTYLLTPSQDQAFGEVAWKTCIAHRGVCHASLSFGAVSGGIFDTTYTFFVVSIASSSVMRKKIFVLCLLMYYRCINCTGATRWEFCLDNVRRNCQSAACGFQAWATKERQFCHYRRVTANGELYLIVMDARRPPD</sequence>
<organism evidence="2 3">
    <name type="scientific">Pseudomassariella vexata</name>
    <dbReference type="NCBI Taxonomy" id="1141098"/>
    <lineage>
        <taxon>Eukaryota</taxon>
        <taxon>Fungi</taxon>
        <taxon>Dikarya</taxon>
        <taxon>Ascomycota</taxon>
        <taxon>Pezizomycotina</taxon>
        <taxon>Sordariomycetes</taxon>
        <taxon>Xylariomycetidae</taxon>
        <taxon>Amphisphaeriales</taxon>
        <taxon>Pseudomassariaceae</taxon>
        <taxon>Pseudomassariella</taxon>
    </lineage>
</organism>
<dbReference type="GeneID" id="63770100"/>
<dbReference type="RefSeq" id="XP_040721267.1">
    <property type="nucleotide sequence ID" value="XM_040853888.1"/>
</dbReference>
<evidence type="ECO:0000313" key="2">
    <source>
        <dbReference type="EMBL" id="ORY71675.1"/>
    </source>
</evidence>
<comment type="caution">
    <text evidence="2">The sequence shown here is derived from an EMBL/GenBank/DDBJ whole genome shotgun (WGS) entry which is preliminary data.</text>
</comment>
<protein>
    <recommendedName>
        <fullName evidence="4">Secreted protein</fullName>
    </recommendedName>
</protein>
<dbReference type="EMBL" id="MCFJ01000001">
    <property type="protein sequence ID" value="ORY71675.1"/>
    <property type="molecule type" value="Genomic_DNA"/>
</dbReference>